<name>A0A942E0V4_9HYPH</name>
<dbReference type="EMBL" id="JAGWCR010000004">
    <property type="protein sequence ID" value="MBS3648820.1"/>
    <property type="molecule type" value="Genomic_DNA"/>
</dbReference>
<protein>
    <submittedName>
        <fullName evidence="1">Uncharacterized protein</fullName>
    </submittedName>
</protein>
<evidence type="ECO:0000313" key="2">
    <source>
        <dbReference type="Proteomes" id="UP000680348"/>
    </source>
</evidence>
<accession>A0A942E0V4</accession>
<dbReference type="AlphaFoldDB" id="A0A942E0V4"/>
<reference evidence="1" key="1">
    <citation type="submission" date="2021-04" db="EMBL/GenBank/DDBJ databases">
        <title>Pseudaminobacter soli sp. nov., isolated from paddy soil contaminated by heavy metals.</title>
        <authorList>
            <person name="Zhang K."/>
        </authorList>
    </citation>
    <scope>NUCLEOTIDE SEQUENCE</scope>
    <source>
        <strain evidence="1">19-2017</strain>
    </source>
</reference>
<comment type="caution">
    <text evidence="1">The sequence shown here is derived from an EMBL/GenBank/DDBJ whole genome shotgun (WGS) entry which is preliminary data.</text>
</comment>
<keyword evidence="2" id="KW-1185">Reference proteome</keyword>
<proteinExistence type="predicted"/>
<organism evidence="1 2">
    <name type="scientific">Pseudaminobacter soli</name>
    <name type="common">ex Zhang et al. 2022</name>
    <dbReference type="NCBI Taxonomy" id="2831468"/>
    <lineage>
        <taxon>Bacteria</taxon>
        <taxon>Pseudomonadati</taxon>
        <taxon>Pseudomonadota</taxon>
        <taxon>Alphaproteobacteria</taxon>
        <taxon>Hyphomicrobiales</taxon>
        <taxon>Phyllobacteriaceae</taxon>
        <taxon>Pseudaminobacter</taxon>
    </lineage>
</organism>
<gene>
    <name evidence="1" type="ORF">KEU06_09400</name>
</gene>
<dbReference type="Proteomes" id="UP000680348">
    <property type="component" value="Unassembled WGS sequence"/>
</dbReference>
<evidence type="ECO:0000313" key="1">
    <source>
        <dbReference type="EMBL" id="MBS3648820.1"/>
    </source>
</evidence>
<dbReference type="RefSeq" id="WP_188254383.1">
    <property type="nucleotide sequence ID" value="NZ_JABVCF010000004.1"/>
</dbReference>
<sequence>MPLPSHLFIADDGALYDTREPNWAERALRPVYRKTAVTIHDVAELKATLRVGSHAWPGGYPLYIVLQDGSPITHDTARKNFRELVAAMWDENLRNDWRPVATGINWEDPDLYDAHTNERIPSAYAEPEEEAA</sequence>